<dbReference type="InterPro" id="IPR037365">
    <property type="entry name" value="Slowmo/Ups"/>
</dbReference>
<reference evidence="2" key="2">
    <citation type="submission" date="2023-05" db="EMBL/GenBank/DDBJ databases">
        <authorList>
            <person name="Fouks B."/>
        </authorList>
    </citation>
    <scope>NUCLEOTIDE SEQUENCE</scope>
    <source>
        <strain evidence="2">Stay&amp;Tobe</strain>
        <tissue evidence="2">Testes</tissue>
    </source>
</reference>
<name>A0AAD8E1B1_DIPPU</name>
<dbReference type="AlphaFoldDB" id="A0AAD8E1B1"/>
<accession>A0AAD8E1B1</accession>
<organism evidence="2 3">
    <name type="scientific">Diploptera punctata</name>
    <name type="common">Pacific beetle cockroach</name>
    <dbReference type="NCBI Taxonomy" id="6984"/>
    <lineage>
        <taxon>Eukaryota</taxon>
        <taxon>Metazoa</taxon>
        <taxon>Ecdysozoa</taxon>
        <taxon>Arthropoda</taxon>
        <taxon>Hexapoda</taxon>
        <taxon>Insecta</taxon>
        <taxon>Pterygota</taxon>
        <taxon>Neoptera</taxon>
        <taxon>Polyneoptera</taxon>
        <taxon>Dictyoptera</taxon>
        <taxon>Blattodea</taxon>
        <taxon>Blaberoidea</taxon>
        <taxon>Blaberidae</taxon>
        <taxon>Diplopterinae</taxon>
        <taxon>Diploptera</taxon>
    </lineage>
</organism>
<dbReference type="PROSITE" id="PS50904">
    <property type="entry name" value="PRELI_MSF1"/>
    <property type="match status" value="1"/>
</dbReference>
<dbReference type="Proteomes" id="UP001233999">
    <property type="component" value="Unassembled WGS sequence"/>
</dbReference>
<gene>
    <name evidence="2" type="ORF">L9F63_008846</name>
</gene>
<sequence>MTKEIRSNETLRFSWYQVAIGFFQRYPNPQSLHVQTEDVIHREVKDGILITRRLWKKTNKVPTIVKRLIAIENTSFLIEESTVDPKSKIIHSLTHNINYRRWMKITEDVTLTVSPENDNWTLLRRKITLNSPVRWGTGRFLEGLAAKRLNKNCIKMVQGFVFVLNKLFPKNIDDSFTNCRK</sequence>
<evidence type="ECO:0000259" key="1">
    <source>
        <dbReference type="PROSITE" id="PS50904"/>
    </source>
</evidence>
<dbReference type="EMBL" id="JASPKZ010010682">
    <property type="protein sequence ID" value="KAJ9573763.1"/>
    <property type="molecule type" value="Genomic_DNA"/>
</dbReference>
<dbReference type="InterPro" id="IPR006797">
    <property type="entry name" value="PRELI/MSF1_dom"/>
</dbReference>
<proteinExistence type="predicted"/>
<protein>
    <recommendedName>
        <fullName evidence="1">PRELI/MSF1 domain-containing protein</fullName>
    </recommendedName>
</protein>
<dbReference type="GO" id="GO:0005758">
    <property type="term" value="C:mitochondrial intermembrane space"/>
    <property type="evidence" value="ECO:0007669"/>
    <property type="project" value="InterPro"/>
</dbReference>
<keyword evidence="3" id="KW-1185">Reference proteome</keyword>
<evidence type="ECO:0000313" key="2">
    <source>
        <dbReference type="EMBL" id="KAJ9573763.1"/>
    </source>
</evidence>
<comment type="caution">
    <text evidence="2">The sequence shown here is derived from an EMBL/GenBank/DDBJ whole genome shotgun (WGS) entry which is preliminary data.</text>
</comment>
<feature type="domain" description="PRELI/MSF1" evidence="1">
    <location>
        <begin position="2"/>
        <end position="172"/>
    </location>
</feature>
<dbReference type="Pfam" id="PF04707">
    <property type="entry name" value="PRELI"/>
    <property type="match status" value="1"/>
</dbReference>
<dbReference type="PANTHER" id="PTHR11158">
    <property type="entry name" value="MSF1/PX19 RELATED"/>
    <property type="match status" value="1"/>
</dbReference>
<evidence type="ECO:0000313" key="3">
    <source>
        <dbReference type="Proteomes" id="UP001233999"/>
    </source>
</evidence>
<reference evidence="2" key="1">
    <citation type="journal article" date="2023" name="IScience">
        <title>Live-bearing cockroach genome reveals convergent evolutionary mechanisms linked to viviparity in insects and beyond.</title>
        <authorList>
            <person name="Fouks B."/>
            <person name="Harrison M.C."/>
            <person name="Mikhailova A.A."/>
            <person name="Marchal E."/>
            <person name="English S."/>
            <person name="Carruthers M."/>
            <person name="Jennings E.C."/>
            <person name="Chiamaka E.L."/>
            <person name="Frigard R.A."/>
            <person name="Pippel M."/>
            <person name="Attardo G.M."/>
            <person name="Benoit J.B."/>
            <person name="Bornberg-Bauer E."/>
            <person name="Tobe S.S."/>
        </authorList>
    </citation>
    <scope>NUCLEOTIDE SEQUENCE</scope>
    <source>
        <strain evidence="2">Stay&amp;Tobe</strain>
    </source>
</reference>